<feature type="region of interest" description="Disordered" evidence="6">
    <location>
        <begin position="121"/>
        <end position="147"/>
    </location>
</feature>
<dbReference type="Pfam" id="PF17862">
    <property type="entry name" value="AAA_lid_3"/>
    <property type="match status" value="1"/>
</dbReference>
<name>A0AAV7G779_DENCH</name>
<dbReference type="Pfam" id="PF00004">
    <property type="entry name" value="AAA"/>
    <property type="match status" value="2"/>
</dbReference>
<feature type="domain" description="AAA+ ATPase" evidence="7">
    <location>
        <begin position="569"/>
        <end position="705"/>
    </location>
</feature>
<dbReference type="Gene3D" id="1.10.8.60">
    <property type="match status" value="2"/>
</dbReference>
<dbReference type="InterPro" id="IPR041569">
    <property type="entry name" value="AAA_lid_3"/>
</dbReference>
<dbReference type="AlphaFoldDB" id="A0AAV7G779"/>
<gene>
    <name evidence="8" type="ORF">IEQ34_018902</name>
</gene>
<dbReference type="FunFam" id="3.40.50.300:FF:000567">
    <property type="entry name" value="ATPase, AAA family protein"/>
    <property type="match status" value="1"/>
</dbReference>
<keyword evidence="5" id="KW-0067">ATP-binding</keyword>
<dbReference type="GO" id="GO:0005524">
    <property type="term" value="F:ATP binding"/>
    <property type="evidence" value="ECO:0007669"/>
    <property type="project" value="UniProtKB-KW"/>
</dbReference>
<dbReference type="FunFam" id="1.10.8.60:FF:000109">
    <property type="entry name" value="Cell division control protein 48 homolog C"/>
    <property type="match status" value="1"/>
</dbReference>
<sequence>MGKRLRRGGGRSMIMDRSKLIRRIKTLNLNSSPDPYIVIQRLRDQYPDYARMKLQPFSARLSEVLQYIRNGNTKPPAAGNTSSSSFSDGERSSRRKRGKEDVFEERLLRAESEHLRRLQVHHVASSPSESSDDSTSTSDDAAFEENIEPEFDVTKSMLRERYVKQSEQSVKKGKVEKNVEIEAVADEKRKIAISMKKGGGSGKEAPVVGLEVVGCDHRSNMVSGETGREGPRFQDLGGINMVLEDLMMEVIVPLCHPELPKRLGVRPMAGILLHGPPGCGKTKLAYAIANETGVPFYKISATEVVSGVSGASEESIRDLFNKAYRTAPSIVFIDEIDAIASKRENLQREMERRIVTQLMTCMDESHQILREIDSDSGPKAYEKITNRMSGYVLVIGATNRPDAVDQALRRPGRFDREIALGVPNENARAEILSVLTRNLRIEGKFDCFMIARFTPGFVGADLAALVNKAGNLAMKRIVDKRRLQLKENVDWWRHPWSPEEIENLSITMLDFEEATKLVQPSTRREGFSSIPNIKWEDVGGLDLLRKAFNRYIIQRIKHPEDYEELGVDMEVGFMLYGPPGCGKTLIAKALANEAGANFIHIMGPEILSKYVGESEQEVRTIFSRARTCSPCILFFDEVDALTPKRGREGAWVVERVVNQLLIELDGVDKRHGVYVIGATNRLEVIDPAVLRPGRFGRLFYVPLPSADEQSLILKALARKKPVSPDFDYKAFTSREACRNLTGADLAALVNEAAMTVKEEKQMHVDQGISYDEPLVIKTSHFEKALENIIPSVSEERDYAQGFCELLHLQRFKCLPM</sequence>
<dbReference type="Proteomes" id="UP000775213">
    <property type="component" value="Unassembled WGS sequence"/>
</dbReference>
<keyword evidence="9" id="KW-1185">Reference proteome</keyword>
<dbReference type="EMBL" id="JAGFBR010000017">
    <property type="protein sequence ID" value="KAH0451603.1"/>
    <property type="molecule type" value="Genomic_DNA"/>
</dbReference>
<dbReference type="InterPro" id="IPR055278">
    <property type="entry name" value="CDC48c"/>
</dbReference>
<dbReference type="InterPro" id="IPR027417">
    <property type="entry name" value="P-loop_NTPase"/>
</dbReference>
<dbReference type="PANTHER" id="PTHR48470">
    <property type="entry name" value="CELL DIVISION CONTROL PROTEIN 48 C ISOFORM 1"/>
    <property type="match status" value="1"/>
</dbReference>
<evidence type="ECO:0000313" key="8">
    <source>
        <dbReference type="EMBL" id="KAH0451603.1"/>
    </source>
</evidence>
<dbReference type="PROSITE" id="PS00674">
    <property type="entry name" value="AAA"/>
    <property type="match status" value="2"/>
</dbReference>
<keyword evidence="4" id="KW-0547">Nucleotide-binding</keyword>
<dbReference type="InterPro" id="IPR003593">
    <property type="entry name" value="AAA+_ATPase"/>
</dbReference>
<dbReference type="GO" id="GO:0016887">
    <property type="term" value="F:ATP hydrolysis activity"/>
    <property type="evidence" value="ECO:0007669"/>
    <property type="project" value="InterPro"/>
</dbReference>
<feature type="compositionally biased region" description="Basic and acidic residues" evidence="6">
    <location>
        <begin position="88"/>
        <end position="100"/>
    </location>
</feature>
<feature type="domain" description="AAA+ ATPase" evidence="7">
    <location>
        <begin position="267"/>
        <end position="424"/>
    </location>
</feature>
<dbReference type="GO" id="GO:0005737">
    <property type="term" value="C:cytoplasm"/>
    <property type="evidence" value="ECO:0007669"/>
    <property type="project" value="UniProtKB-SubCell"/>
</dbReference>
<evidence type="ECO:0000256" key="6">
    <source>
        <dbReference type="SAM" id="MobiDB-lite"/>
    </source>
</evidence>
<dbReference type="InterPro" id="IPR003960">
    <property type="entry name" value="ATPase_AAA_CS"/>
</dbReference>
<dbReference type="SUPFAM" id="SSF52540">
    <property type="entry name" value="P-loop containing nucleoside triphosphate hydrolases"/>
    <property type="match status" value="2"/>
</dbReference>
<dbReference type="InterPro" id="IPR003959">
    <property type="entry name" value="ATPase_AAA_core"/>
</dbReference>
<feature type="compositionally biased region" description="Low complexity" evidence="6">
    <location>
        <begin position="125"/>
        <end position="140"/>
    </location>
</feature>
<dbReference type="SMART" id="SM00382">
    <property type="entry name" value="AAA"/>
    <property type="match status" value="2"/>
</dbReference>
<evidence type="ECO:0000256" key="4">
    <source>
        <dbReference type="ARBA" id="ARBA00022741"/>
    </source>
</evidence>
<reference evidence="8 9" key="1">
    <citation type="journal article" date="2021" name="Hortic Res">
        <title>Chromosome-scale assembly of the Dendrobium chrysotoxum genome enhances the understanding of orchid evolution.</title>
        <authorList>
            <person name="Zhang Y."/>
            <person name="Zhang G.Q."/>
            <person name="Zhang D."/>
            <person name="Liu X.D."/>
            <person name="Xu X.Y."/>
            <person name="Sun W.H."/>
            <person name="Yu X."/>
            <person name="Zhu X."/>
            <person name="Wang Z.W."/>
            <person name="Zhao X."/>
            <person name="Zhong W.Y."/>
            <person name="Chen H."/>
            <person name="Yin W.L."/>
            <person name="Huang T."/>
            <person name="Niu S.C."/>
            <person name="Liu Z.J."/>
        </authorList>
    </citation>
    <scope>NUCLEOTIDE SEQUENCE [LARGE SCALE GENOMIC DNA]</scope>
    <source>
        <strain evidence="8">Lindl</strain>
    </source>
</reference>
<dbReference type="FunFam" id="3.40.50.300:FF:000365">
    <property type="entry name" value="Ribosome biogenesis ATPase RIX7"/>
    <property type="match status" value="1"/>
</dbReference>
<evidence type="ECO:0000259" key="7">
    <source>
        <dbReference type="SMART" id="SM00382"/>
    </source>
</evidence>
<proteinExistence type="inferred from homology"/>
<comment type="similarity">
    <text evidence="2">Belongs to the AAA ATPase family.</text>
</comment>
<dbReference type="Gene3D" id="3.40.50.300">
    <property type="entry name" value="P-loop containing nucleotide triphosphate hydrolases"/>
    <property type="match status" value="2"/>
</dbReference>
<evidence type="ECO:0000256" key="2">
    <source>
        <dbReference type="ARBA" id="ARBA00006914"/>
    </source>
</evidence>
<organism evidence="8 9">
    <name type="scientific">Dendrobium chrysotoxum</name>
    <name type="common">Orchid</name>
    <dbReference type="NCBI Taxonomy" id="161865"/>
    <lineage>
        <taxon>Eukaryota</taxon>
        <taxon>Viridiplantae</taxon>
        <taxon>Streptophyta</taxon>
        <taxon>Embryophyta</taxon>
        <taxon>Tracheophyta</taxon>
        <taxon>Spermatophyta</taxon>
        <taxon>Magnoliopsida</taxon>
        <taxon>Liliopsida</taxon>
        <taxon>Asparagales</taxon>
        <taxon>Orchidaceae</taxon>
        <taxon>Epidendroideae</taxon>
        <taxon>Malaxideae</taxon>
        <taxon>Dendrobiinae</taxon>
        <taxon>Dendrobium</taxon>
    </lineage>
</organism>
<comment type="caution">
    <text evidence="8">The sequence shown here is derived from an EMBL/GenBank/DDBJ whole genome shotgun (WGS) entry which is preliminary data.</text>
</comment>
<keyword evidence="3" id="KW-0963">Cytoplasm</keyword>
<comment type="subcellular location">
    <subcellularLocation>
        <location evidence="1">Cytoplasm</location>
    </subcellularLocation>
</comment>
<evidence type="ECO:0000256" key="1">
    <source>
        <dbReference type="ARBA" id="ARBA00004496"/>
    </source>
</evidence>
<evidence type="ECO:0000313" key="9">
    <source>
        <dbReference type="Proteomes" id="UP000775213"/>
    </source>
</evidence>
<accession>A0AAV7G779</accession>
<protein>
    <recommendedName>
        <fullName evidence="7">AAA+ ATPase domain-containing protein</fullName>
    </recommendedName>
</protein>
<dbReference type="PANTHER" id="PTHR48470:SF1">
    <property type="entry name" value="CELL DIVISION CONTROL PROTEIN 48 C ISOFORM 1"/>
    <property type="match status" value="1"/>
</dbReference>
<evidence type="ECO:0000256" key="3">
    <source>
        <dbReference type="ARBA" id="ARBA00022490"/>
    </source>
</evidence>
<evidence type="ECO:0000256" key="5">
    <source>
        <dbReference type="ARBA" id="ARBA00022840"/>
    </source>
</evidence>
<feature type="region of interest" description="Disordered" evidence="6">
    <location>
        <begin position="70"/>
        <end position="100"/>
    </location>
</feature>